<protein>
    <submittedName>
        <fullName evidence="2">Uncharacterized protein</fullName>
    </submittedName>
</protein>
<dbReference type="Proteomes" id="UP000033947">
    <property type="component" value="Unassembled WGS sequence"/>
</dbReference>
<organism evidence="2 3">
    <name type="scientific">candidate division WWE3 bacterium GW2011_GWC2_41_23</name>
    <dbReference type="NCBI Taxonomy" id="1619123"/>
    <lineage>
        <taxon>Bacteria</taxon>
        <taxon>Katanobacteria</taxon>
    </lineage>
</organism>
<evidence type="ECO:0000313" key="3">
    <source>
        <dbReference type="Proteomes" id="UP000033947"/>
    </source>
</evidence>
<proteinExistence type="predicted"/>
<feature type="transmembrane region" description="Helical" evidence="1">
    <location>
        <begin position="7"/>
        <end position="26"/>
    </location>
</feature>
<keyword evidence="1" id="KW-1133">Transmembrane helix</keyword>
<evidence type="ECO:0000256" key="1">
    <source>
        <dbReference type="SAM" id="Phobius"/>
    </source>
</evidence>
<accession>A0A0G0YS96</accession>
<gene>
    <name evidence="2" type="ORF">UU55_C0004G0022</name>
</gene>
<name>A0A0G0YS96_UNCKA</name>
<evidence type="ECO:0000313" key="2">
    <source>
        <dbReference type="EMBL" id="KKS03233.1"/>
    </source>
</evidence>
<sequence>MSSPIKRIIFSILLVVVSLTFVLLILKTRNTSIISGKKRVCPDAWIDNQMPSVKDDKTVNLRQYFVIDGERQEMGDYDLDWIRINCNIKPQTVY</sequence>
<comment type="caution">
    <text evidence="2">The sequence shown here is derived from an EMBL/GenBank/DDBJ whole genome shotgun (WGS) entry which is preliminary data.</text>
</comment>
<keyword evidence="1" id="KW-0812">Transmembrane</keyword>
<keyword evidence="1" id="KW-0472">Membrane</keyword>
<dbReference type="EMBL" id="LCBB01000004">
    <property type="protein sequence ID" value="KKS03233.1"/>
    <property type="molecule type" value="Genomic_DNA"/>
</dbReference>
<reference evidence="2 3" key="1">
    <citation type="journal article" date="2015" name="Nature">
        <title>rRNA introns, odd ribosomes, and small enigmatic genomes across a large radiation of phyla.</title>
        <authorList>
            <person name="Brown C.T."/>
            <person name="Hug L.A."/>
            <person name="Thomas B.C."/>
            <person name="Sharon I."/>
            <person name="Castelle C.J."/>
            <person name="Singh A."/>
            <person name="Wilkins M.J."/>
            <person name="Williams K.H."/>
            <person name="Banfield J.F."/>
        </authorList>
    </citation>
    <scope>NUCLEOTIDE SEQUENCE [LARGE SCALE GENOMIC DNA]</scope>
</reference>
<dbReference type="AlphaFoldDB" id="A0A0G0YS96"/>